<dbReference type="RefSeq" id="WP_009644064.1">
    <property type="nucleotide sequence ID" value="NZ_CALIBD010000022.1"/>
</dbReference>
<feature type="transmembrane region" description="Helical" evidence="1">
    <location>
        <begin position="109"/>
        <end position="129"/>
    </location>
</feature>
<feature type="transmembrane region" description="Helical" evidence="1">
    <location>
        <begin position="47"/>
        <end position="68"/>
    </location>
</feature>
<gene>
    <name evidence="2" type="ORF">HW270_06495</name>
</gene>
<dbReference type="AlphaFoldDB" id="A0A7Y8VSX3"/>
<keyword evidence="1" id="KW-0812">Transmembrane</keyword>
<protein>
    <submittedName>
        <fullName evidence="2">Recombinase</fullName>
    </submittedName>
</protein>
<accession>A0A7Y8VSX3</accession>
<dbReference type="EMBL" id="JABXYR010000002">
    <property type="protein sequence ID" value="NWO23710.1"/>
    <property type="molecule type" value="Genomic_DNA"/>
</dbReference>
<reference evidence="2 3" key="1">
    <citation type="submission" date="2020-06" db="EMBL/GenBank/DDBJ databases">
        <title>Mogibacterium timidum strain W9173 genomic sequence.</title>
        <authorList>
            <person name="Wade W.G."/>
            <person name="Johnston C.D."/>
            <person name="Chen T."/>
            <person name="Dewhirst F.E."/>
        </authorList>
    </citation>
    <scope>NUCLEOTIDE SEQUENCE [LARGE SCALE GENOMIC DNA]</scope>
    <source>
        <strain evidence="2 3">W9173</strain>
    </source>
</reference>
<keyword evidence="3" id="KW-1185">Reference proteome</keyword>
<name>A0A7Y8VSX3_9FIRM</name>
<evidence type="ECO:0000256" key="1">
    <source>
        <dbReference type="SAM" id="Phobius"/>
    </source>
</evidence>
<comment type="caution">
    <text evidence="2">The sequence shown here is derived from an EMBL/GenBank/DDBJ whole genome shotgun (WGS) entry which is preliminary data.</text>
</comment>
<sequence>MDKNKRVQLIVIVGLVLTIISLFLTLYKASFLGENVSDSIYNAYKSQGRTGTVFLFLIAPILATLFVLLKKRIPVIIFGLLQCGLWALLTSTFKDEFKGYKVEFSYGPGFYVGLIGAIVIVVGGIVAVATKAFKEEK</sequence>
<keyword evidence="1" id="KW-0472">Membrane</keyword>
<feature type="transmembrane region" description="Helical" evidence="1">
    <location>
        <begin position="73"/>
        <end position="89"/>
    </location>
</feature>
<evidence type="ECO:0000313" key="2">
    <source>
        <dbReference type="EMBL" id="NWO23710.1"/>
    </source>
</evidence>
<evidence type="ECO:0000313" key="3">
    <source>
        <dbReference type="Proteomes" id="UP000526307"/>
    </source>
</evidence>
<proteinExistence type="predicted"/>
<organism evidence="2 3">
    <name type="scientific">Mogibacterium timidum</name>
    <dbReference type="NCBI Taxonomy" id="35519"/>
    <lineage>
        <taxon>Bacteria</taxon>
        <taxon>Bacillati</taxon>
        <taxon>Bacillota</taxon>
        <taxon>Clostridia</taxon>
        <taxon>Peptostreptococcales</taxon>
        <taxon>Anaerovoracaceae</taxon>
        <taxon>Mogibacterium</taxon>
    </lineage>
</organism>
<feature type="transmembrane region" description="Helical" evidence="1">
    <location>
        <begin position="7"/>
        <end position="27"/>
    </location>
</feature>
<dbReference type="Proteomes" id="UP000526307">
    <property type="component" value="Unassembled WGS sequence"/>
</dbReference>
<keyword evidence="1" id="KW-1133">Transmembrane helix</keyword>